<dbReference type="SUPFAM" id="SSF56935">
    <property type="entry name" value="Porins"/>
    <property type="match status" value="1"/>
</dbReference>
<dbReference type="EMBL" id="VLKO01000002">
    <property type="protein sequence ID" value="TWI02253.1"/>
    <property type="molecule type" value="Genomic_DNA"/>
</dbReference>
<gene>
    <name evidence="1" type="ORF">IQ05_00494</name>
</gene>
<name>A0ABY3FMW2_9FLAO</name>
<protein>
    <submittedName>
        <fullName evidence="1">Carboxypeptidase-like protein</fullName>
    </submittedName>
</protein>
<dbReference type="Gene3D" id="2.60.40.1120">
    <property type="entry name" value="Carboxypeptidase-like, regulatory domain"/>
    <property type="match status" value="1"/>
</dbReference>
<reference evidence="1 2" key="1">
    <citation type="journal article" date="2015" name="Stand. Genomic Sci.">
        <title>Genomic Encyclopedia of Bacterial and Archaeal Type Strains, Phase III: the genomes of soil and plant-associated and newly described type strains.</title>
        <authorList>
            <person name="Whitman W.B."/>
            <person name="Woyke T."/>
            <person name="Klenk H.P."/>
            <person name="Zhou Y."/>
            <person name="Lilburn T.G."/>
            <person name="Beck B.J."/>
            <person name="De Vos P."/>
            <person name="Vandamme P."/>
            <person name="Eisen J.A."/>
            <person name="Garrity G."/>
            <person name="Hugenholtz P."/>
            <person name="Kyrpides N.C."/>
        </authorList>
    </citation>
    <scope>NUCLEOTIDE SEQUENCE [LARGE SCALE GENOMIC DNA]</scope>
    <source>
        <strain evidence="1 2">CGMCC 1.6847</strain>
    </source>
</reference>
<keyword evidence="2" id="KW-1185">Reference proteome</keyword>
<dbReference type="RefSeq" id="WP_144889445.1">
    <property type="nucleotide sequence ID" value="NZ_VLKO01000002.1"/>
</dbReference>
<comment type="caution">
    <text evidence="1">The sequence shown here is derived from an EMBL/GenBank/DDBJ whole genome shotgun (WGS) entry which is preliminary data.</text>
</comment>
<sequence>MNYKSVFYIFIFWLFYHTALFAQIKIQGTVVDDTNRVIENANIIIKEVNSDAILQFTKSNNNGVFQLQNLKKSTNYLLKISHLGLKTLEKRVEVQQENMILPVITLSRNAQALNEIILEAKKSAIKISGDTTKYNVDYFKNGTENNLKDLLNNIPGIKTNSKGKIVVNGQEINELLIDGENLYKKQHQLATENLASDAVKSIELYKNHTSFDQLKTNHPSGATALNILLKDSYKNKIKGSIQAESNSRDRKQISSNLYSFTKKNKFSLIQNSNNLGKKGIGDDDYFSITEGDDEQLKTRESGVVYANSTDLPQFLKIGENAVKLNTNFFNLANIYSPTKKTKVSFFSIFNNSDVTQKIVTQQSFTDSKLTFTEKINSFEKNNFGVANLKLVHKRNENTLFKLENRLIHDAIQGNNDINNLESENSINQNNESNKILFKSNFSLLKKIKNDFLTVNTFFNTNNLSTAGQIFSNQSFLNLNFEDDFVFKQNGNNRYQKSGYDATYNLNLKKVSIDLKADYAIHKHNFKTLSTTNPEYFNSFKNTSEQASQEIGLTYPVFTKARLLFRLNNNQILHTINDNEKLSNNFIGYSTSFKLKFNSNSTLELSNSFNNSVTNQENIIPDYIIKDYRSILENENLKPNTLFPSNKFNINFFKFNVSKNTALILNASHTYSNKALSSNLIYKNNYTISQFTTSPKDKLTTVMLFFDRKIKTFHVDFNINFTSVEKEFFINSILSKYSSNYFSNSVNLKSNFKHSPIHLKIGCNYSFSDFTNNGLKNKQYTLQNYIGLNGMFKKDFYWNLAATNTIFKLDSSERRMLQISPNIRYSSKNSNWEFYCNAHNILNINNAEILTNSNNIGFNTETIVSTLAGYINIGAKYKF</sequence>
<dbReference type="Pfam" id="PF13715">
    <property type="entry name" value="CarbopepD_reg_2"/>
    <property type="match status" value="1"/>
</dbReference>
<dbReference type="SUPFAM" id="SSF49464">
    <property type="entry name" value="Carboxypeptidase regulatory domain-like"/>
    <property type="match status" value="1"/>
</dbReference>
<dbReference type="InterPro" id="IPR008969">
    <property type="entry name" value="CarboxyPept-like_regulatory"/>
</dbReference>
<organism evidence="1 2">
    <name type="scientific">Flavobacterium tiangeerense</name>
    <dbReference type="NCBI Taxonomy" id="459471"/>
    <lineage>
        <taxon>Bacteria</taxon>
        <taxon>Pseudomonadati</taxon>
        <taxon>Bacteroidota</taxon>
        <taxon>Flavobacteriia</taxon>
        <taxon>Flavobacteriales</taxon>
        <taxon>Flavobacteriaceae</taxon>
        <taxon>Flavobacterium</taxon>
    </lineage>
</organism>
<dbReference type="Proteomes" id="UP000317519">
    <property type="component" value="Unassembled WGS sequence"/>
</dbReference>
<evidence type="ECO:0000313" key="2">
    <source>
        <dbReference type="Proteomes" id="UP000317519"/>
    </source>
</evidence>
<accession>A0ABY3FMW2</accession>
<evidence type="ECO:0000313" key="1">
    <source>
        <dbReference type="EMBL" id="TWI02253.1"/>
    </source>
</evidence>
<proteinExistence type="predicted"/>